<organism evidence="3 4">
    <name type="scientific">Pyrobaculum oguniense (strain DSM 13380 / JCM 10595 / TE7)</name>
    <dbReference type="NCBI Taxonomy" id="698757"/>
    <lineage>
        <taxon>Archaea</taxon>
        <taxon>Thermoproteota</taxon>
        <taxon>Thermoprotei</taxon>
        <taxon>Thermoproteales</taxon>
        <taxon>Thermoproteaceae</taxon>
        <taxon>Pyrobaculum</taxon>
    </lineage>
</organism>
<dbReference type="AlphaFoldDB" id="H6Q9N0"/>
<dbReference type="Pfam" id="PF13412">
    <property type="entry name" value="HTH_24"/>
    <property type="match status" value="1"/>
</dbReference>
<dbReference type="InterPro" id="IPR036388">
    <property type="entry name" value="WH-like_DNA-bd_sf"/>
</dbReference>
<dbReference type="InterPro" id="IPR036390">
    <property type="entry name" value="WH_DNA-bd_sf"/>
</dbReference>
<reference evidence="3 4" key="1">
    <citation type="journal article" date="2012" name="Stand. Genomic Sci.">
        <title>Complete genome sequence of Pyrobaculum oguniense.</title>
        <authorList>
            <person name="Bernick D.L."/>
            <person name="Karplus K."/>
            <person name="Lui L.M."/>
            <person name="Coker J.K."/>
            <person name="Murphy J.N."/>
            <person name="Chan P.P."/>
            <person name="Cozen A.E."/>
            <person name="Lowe T.M."/>
        </authorList>
    </citation>
    <scope>NUCLEOTIDE SEQUENCE [LARGE SCALE GENOMIC DNA]</scope>
    <source>
        <strain evidence="3 4">TE7</strain>
    </source>
</reference>
<dbReference type="SUPFAM" id="SSF46785">
    <property type="entry name" value="Winged helix' DNA-binding domain"/>
    <property type="match status" value="1"/>
</dbReference>
<dbReference type="eggNOG" id="arCOG00374">
    <property type="taxonomic scope" value="Archaea"/>
</dbReference>
<feature type="compositionally biased region" description="Pro residues" evidence="1">
    <location>
        <begin position="135"/>
        <end position="145"/>
    </location>
</feature>
<dbReference type="CDD" id="cd00090">
    <property type="entry name" value="HTH_ARSR"/>
    <property type="match status" value="1"/>
</dbReference>
<dbReference type="Gene3D" id="1.10.10.10">
    <property type="entry name" value="Winged helix-like DNA-binding domain superfamily/Winged helix DNA-binding domain"/>
    <property type="match status" value="1"/>
</dbReference>
<evidence type="ECO:0000256" key="1">
    <source>
        <dbReference type="SAM" id="MobiDB-lite"/>
    </source>
</evidence>
<feature type="transmembrane region" description="Helical" evidence="2">
    <location>
        <begin position="174"/>
        <end position="192"/>
    </location>
</feature>
<evidence type="ECO:0000256" key="2">
    <source>
        <dbReference type="SAM" id="Phobius"/>
    </source>
</evidence>
<keyword evidence="4" id="KW-1185">Reference proteome</keyword>
<protein>
    <submittedName>
        <fullName evidence="3">IclR helix-turn-helix domain protein</fullName>
    </submittedName>
</protein>
<dbReference type="EMBL" id="CP003316">
    <property type="protein sequence ID" value="AFA38864.1"/>
    <property type="molecule type" value="Genomic_DNA"/>
</dbReference>
<keyword evidence="2" id="KW-0472">Membrane</keyword>
<dbReference type="InterPro" id="IPR011991">
    <property type="entry name" value="ArsR-like_HTH"/>
</dbReference>
<keyword evidence="2" id="KW-1133">Transmembrane helix</keyword>
<evidence type="ECO:0000313" key="3">
    <source>
        <dbReference type="EMBL" id="AFA38864.1"/>
    </source>
</evidence>
<keyword evidence="2" id="KW-0812">Transmembrane</keyword>
<sequence>MPEQNSLKYFAEKLRFVLKLIPVNGLKNEWKVPLPFDAQLRLADERDMSRGVFVDLPRREVRIRKWGGGTIVIKLKESDVRWILERVNEGGVQAPPEVMIEDISPRPERVEMNKTSLYLYLTRRRESRLFTLTVTPPPSPPPSTTPTPTSLPTTATPPPSTATSTQPHAPGTEFLIAAALIVVAAITATLLFRKRGRGDCADLNETDKAIINALINRGGVAERTELQEALDLPKTTLHRHLHKLAKYGYIKLEQ</sequence>
<evidence type="ECO:0000313" key="4">
    <source>
        <dbReference type="Proteomes" id="UP000009062"/>
    </source>
</evidence>
<name>H6Q9N0_PYROT</name>
<accession>H6Q9N0</accession>
<dbReference type="HOGENOM" id="CLU_1092462_0_0_2"/>
<proteinExistence type="predicted"/>
<dbReference type="KEGG" id="pog:Pogu_0837"/>
<gene>
    <name evidence="3" type="ordered locus">Pogu_0837</name>
</gene>
<feature type="region of interest" description="Disordered" evidence="1">
    <location>
        <begin position="130"/>
        <end position="168"/>
    </location>
</feature>
<dbReference type="Proteomes" id="UP000009062">
    <property type="component" value="Chromosome"/>
</dbReference>